<proteinExistence type="inferred from homology"/>
<dbReference type="SUPFAM" id="SSF75005">
    <property type="entry name" value="Arabinanase/levansucrase/invertase"/>
    <property type="match status" value="1"/>
</dbReference>
<keyword evidence="8" id="KW-0732">Signal</keyword>
<evidence type="ECO:0000256" key="2">
    <source>
        <dbReference type="ARBA" id="ARBA00022651"/>
    </source>
</evidence>
<dbReference type="Pfam" id="PF04616">
    <property type="entry name" value="Glyco_hydro_43"/>
    <property type="match status" value="1"/>
</dbReference>
<dbReference type="EMBL" id="BMHT01000007">
    <property type="protein sequence ID" value="GGF21956.1"/>
    <property type="molecule type" value="Genomic_DNA"/>
</dbReference>
<feature type="compositionally biased region" description="Low complexity" evidence="7">
    <location>
        <begin position="354"/>
        <end position="370"/>
    </location>
</feature>
<evidence type="ECO:0000256" key="7">
    <source>
        <dbReference type="SAM" id="MobiDB-lite"/>
    </source>
</evidence>
<feature type="signal peptide" evidence="8">
    <location>
        <begin position="1"/>
        <end position="39"/>
    </location>
</feature>
<comment type="similarity">
    <text evidence="1 6">Belongs to the glycosyl hydrolase 43 family.</text>
</comment>
<protein>
    <submittedName>
        <fullName evidence="9">Glycoside hydrolase</fullName>
    </submittedName>
</protein>
<dbReference type="PANTHER" id="PTHR43772">
    <property type="entry name" value="ENDO-1,4-BETA-XYLANASE"/>
    <property type="match status" value="1"/>
</dbReference>
<dbReference type="PANTHER" id="PTHR43772:SF2">
    <property type="entry name" value="PUTATIVE (AFU_ORTHOLOGUE AFUA_2G04480)-RELATED"/>
    <property type="match status" value="1"/>
</dbReference>
<gene>
    <name evidence="9" type="ORF">GCM10011383_36990</name>
</gene>
<feature type="region of interest" description="Disordered" evidence="7">
    <location>
        <begin position="354"/>
        <end position="376"/>
    </location>
</feature>
<dbReference type="InterPro" id="IPR006710">
    <property type="entry name" value="Glyco_hydro_43"/>
</dbReference>
<keyword evidence="5 6" id="KW-0326">Glycosidase</keyword>
<reference evidence="10" key="1">
    <citation type="journal article" date="2019" name="Int. J. Syst. Evol. Microbiol.">
        <title>The Global Catalogue of Microorganisms (GCM) 10K type strain sequencing project: providing services to taxonomists for standard genome sequencing and annotation.</title>
        <authorList>
            <consortium name="The Broad Institute Genomics Platform"/>
            <consortium name="The Broad Institute Genome Sequencing Center for Infectious Disease"/>
            <person name="Wu L."/>
            <person name="Ma J."/>
        </authorList>
    </citation>
    <scope>NUCLEOTIDE SEQUENCE [LARGE SCALE GENOMIC DNA]</scope>
    <source>
        <strain evidence="10">CGMCC 1.15197</strain>
    </source>
</reference>
<evidence type="ECO:0000256" key="3">
    <source>
        <dbReference type="ARBA" id="ARBA00022801"/>
    </source>
</evidence>
<dbReference type="Proteomes" id="UP000632273">
    <property type="component" value="Unassembled WGS sequence"/>
</dbReference>
<evidence type="ECO:0000256" key="4">
    <source>
        <dbReference type="ARBA" id="ARBA00023277"/>
    </source>
</evidence>
<organism evidence="9 10">
    <name type="scientific">Hymenobacter cavernae</name>
    <dbReference type="NCBI Taxonomy" id="2044852"/>
    <lineage>
        <taxon>Bacteria</taxon>
        <taxon>Pseudomonadati</taxon>
        <taxon>Bacteroidota</taxon>
        <taxon>Cytophagia</taxon>
        <taxon>Cytophagales</taxon>
        <taxon>Hymenobacteraceae</taxon>
        <taxon>Hymenobacter</taxon>
    </lineage>
</organism>
<evidence type="ECO:0000256" key="1">
    <source>
        <dbReference type="ARBA" id="ARBA00009865"/>
    </source>
</evidence>
<feature type="region of interest" description="Disordered" evidence="7">
    <location>
        <begin position="39"/>
        <end position="60"/>
    </location>
</feature>
<evidence type="ECO:0000256" key="5">
    <source>
        <dbReference type="ARBA" id="ARBA00023295"/>
    </source>
</evidence>
<keyword evidence="3 6" id="KW-0378">Hydrolase</keyword>
<keyword evidence="10" id="KW-1185">Reference proteome</keyword>
<sequence length="376" mass="41616">MLLTYMKVNPSRTTNPSASTIGLAAGLLAATLASPAALAQQTAPKPTEQKTTEQKATALPVTGGNPIFTHKYTADPSALVKDGTVYIYAGHDEAPAPQERYVMHEWLCFSSQDMVHWTEHPSPLNVKDFAWAKDDAWASQVIERNGKYYWYAAVEHGTIKGKAIGVAVSDSPTGPFKDARGSALITNDMTTEAKISWDDIDPTVYIDGNNQAYLFWGNTICYYAKLKPNMTELDGPIKKVEGLKNFTEAPWIHKHNGWYYLSYAYQFPEKMAYAMSRTLEGPWEYKGILNEIAGNSNTNHQAIIDFKGQSYLIYHNGAIPTAGSSYRRSVCIDYLYYNKDGTMKRVVMTSEGVKPAQQAAPATTPKQKPASAVRRG</sequence>
<keyword evidence="2" id="KW-0858">Xylan degradation</keyword>
<feature type="chain" id="PRO_5045983212" evidence="8">
    <location>
        <begin position="40"/>
        <end position="376"/>
    </location>
</feature>
<keyword evidence="4" id="KW-0119">Carbohydrate metabolism</keyword>
<dbReference type="Gene3D" id="2.115.10.20">
    <property type="entry name" value="Glycosyl hydrolase domain, family 43"/>
    <property type="match status" value="1"/>
</dbReference>
<evidence type="ECO:0000256" key="6">
    <source>
        <dbReference type="RuleBase" id="RU361187"/>
    </source>
</evidence>
<accession>A0ABQ1UPH2</accession>
<keyword evidence="2" id="KW-0624">Polysaccharide degradation</keyword>
<dbReference type="InterPro" id="IPR052176">
    <property type="entry name" value="Glycosyl_Hydrlase_43_Enz"/>
</dbReference>
<evidence type="ECO:0000313" key="10">
    <source>
        <dbReference type="Proteomes" id="UP000632273"/>
    </source>
</evidence>
<dbReference type="CDD" id="cd18618">
    <property type="entry name" value="GH43_Xsa43E-like"/>
    <property type="match status" value="1"/>
</dbReference>
<dbReference type="GO" id="GO:0016787">
    <property type="term" value="F:hydrolase activity"/>
    <property type="evidence" value="ECO:0007669"/>
    <property type="project" value="UniProtKB-KW"/>
</dbReference>
<evidence type="ECO:0000313" key="9">
    <source>
        <dbReference type="EMBL" id="GGF21956.1"/>
    </source>
</evidence>
<comment type="caution">
    <text evidence="9">The sequence shown here is derived from an EMBL/GenBank/DDBJ whole genome shotgun (WGS) entry which is preliminary data.</text>
</comment>
<dbReference type="InterPro" id="IPR023296">
    <property type="entry name" value="Glyco_hydro_beta-prop_sf"/>
</dbReference>
<name>A0ABQ1UPH2_9BACT</name>
<evidence type="ECO:0000256" key="8">
    <source>
        <dbReference type="SAM" id="SignalP"/>
    </source>
</evidence>